<evidence type="ECO:0000313" key="3">
    <source>
        <dbReference type="Proteomes" id="UP000095751"/>
    </source>
</evidence>
<keyword evidence="3" id="KW-1185">Reference proteome</keyword>
<dbReference type="KEGG" id="fcy:FRACYDRAFT_229048"/>
<dbReference type="Proteomes" id="UP000095751">
    <property type="component" value="Unassembled WGS sequence"/>
</dbReference>
<proteinExistence type="predicted"/>
<name>A0A1E7ESZ2_9STRA</name>
<sequence length="291" mass="31950">MVKRRGTPRPGSSLITPFVLSTEANAASPIGGGKNSLIERLNKHDPAALSNSIFNIPPKVQVYPSFMRGSWNVTLAYGGYLFPSQKIPRSRLTTNTQIPGFQKCSIAALSDVGKEVVHYTLNIDETTGLEDRELSLTTSINDHLGYSAIQEVLYSPKANPNRVSAVFAEYKTTNAERIELFCNGRESELVQTNDDNNNNVFVCSEYIRQVTFSGGSQVGIPRQAVTNYAHFFTWKENNGSDGNPQKGNPTTTTMTGNLLTACFLDPTDAMFFEEPSKPVAVFSHVIKATKI</sequence>
<dbReference type="EMBL" id="KV784378">
    <property type="protein sequence ID" value="OEU08957.1"/>
    <property type="molecule type" value="Genomic_DNA"/>
</dbReference>
<feature type="domain" description="DUF6816" evidence="1">
    <location>
        <begin position="62"/>
        <end position="282"/>
    </location>
</feature>
<evidence type="ECO:0000313" key="2">
    <source>
        <dbReference type="EMBL" id="OEU08957.1"/>
    </source>
</evidence>
<dbReference type="OrthoDB" id="195555at2759"/>
<dbReference type="AlphaFoldDB" id="A0A1E7ESZ2"/>
<dbReference type="InParanoid" id="A0A1E7ESZ2"/>
<protein>
    <recommendedName>
        <fullName evidence="1">DUF6816 domain-containing protein</fullName>
    </recommendedName>
</protein>
<dbReference type="Pfam" id="PF20670">
    <property type="entry name" value="DUF6816"/>
    <property type="match status" value="1"/>
</dbReference>
<dbReference type="InterPro" id="IPR049213">
    <property type="entry name" value="DUF6816"/>
</dbReference>
<gene>
    <name evidence="2" type="ORF">FRACYDRAFT_229048</name>
</gene>
<organism evidence="2 3">
    <name type="scientific">Fragilariopsis cylindrus CCMP1102</name>
    <dbReference type="NCBI Taxonomy" id="635003"/>
    <lineage>
        <taxon>Eukaryota</taxon>
        <taxon>Sar</taxon>
        <taxon>Stramenopiles</taxon>
        <taxon>Ochrophyta</taxon>
        <taxon>Bacillariophyta</taxon>
        <taxon>Bacillariophyceae</taxon>
        <taxon>Bacillariophycidae</taxon>
        <taxon>Bacillariales</taxon>
        <taxon>Bacillariaceae</taxon>
        <taxon>Fragilariopsis</taxon>
    </lineage>
</organism>
<reference evidence="2 3" key="1">
    <citation type="submission" date="2016-09" db="EMBL/GenBank/DDBJ databases">
        <title>Extensive genetic diversity and differential bi-allelic expression allows diatom success in the polar Southern Ocean.</title>
        <authorList>
            <consortium name="DOE Joint Genome Institute"/>
            <person name="Mock T."/>
            <person name="Otillar R.P."/>
            <person name="Strauss J."/>
            <person name="Dupont C."/>
            <person name="Frickenhaus S."/>
            <person name="Maumus F."/>
            <person name="Mcmullan M."/>
            <person name="Sanges R."/>
            <person name="Schmutz J."/>
            <person name="Toseland A."/>
            <person name="Valas R."/>
            <person name="Veluchamy A."/>
            <person name="Ward B.J."/>
            <person name="Allen A."/>
            <person name="Barry K."/>
            <person name="Falciatore A."/>
            <person name="Ferrante M."/>
            <person name="Fortunato A.E."/>
            <person name="Gloeckner G."/>
            <person name="Gruber A."/>
            <person name="Hipkin R."/>
            <person name="Janech M."/>
            <person name="Kroth P."/>
            <person name="Leese F."/>
            <person name="Lindquist E."/>
            <person name="Lyon B.R."/>
            <person name="Martin J."/>
            <person name="Mayer C."/>
            <person name="Parker M."/>
            <person name="Quesneville H."/>
            <person name="Raymond J."/>
            <person name="Uhlig C."/>
            <person name="Valentin K.U."/>
            <person name="Worden A.Z."/>
            <person name="Armbrust E.V."/>
            <person name="Bowler C."/>
            <person name="Green B."/>
            <person name="Moulton V."/>
            <person name="Van Oosterhout C."/>
            <person name="Grigoriev I."/>
        </authorList>
    </citation>
    <scope>NUCLEOTIDE SEQUENCE [LARGE SCALE GENOMIC DNA]</scope>
    <source>
        <strain evidence="2 3">CCMP1102</strain>
    </source>
</reference>
<evidence type="ECO:0000259" key="1">
    <source>
        <dbReference type="Pfam" id="PF20670"/>
    </source>
</evidence>
<accession>A0A1E7ESZ2</accession>